<name>A0ABQ7QFL1_PLUXY</name>
<keyword evidence="2" id="KW-1185">Reference proteome</keyword>
<dbReference type="EMBL" id="JAHIBW010000017">
    <property type="protein sequence ID" value="KAG7302753.1"/>
    <property type="molecule type" value="Genomic_DNA"/>
</dbReference>
<gene>
    <name evidence="1" type="ORF">JYU34_012715</name>
</gene>
<evidence type="ECO:0000313" key="2">
    <source>
        <dbReference type="Proteomes" id="UP000823941"/>
    </source>
</evidence>
<dbReference type="Proteomes" id="UP000823941">
    <property type="component" value="Chromosome 17"/>
</dbReference>
<proteinExistence type="predicted"/>
<comment type="caution">
    <text evidence="1">The sequence shown here is derived from an EMBL/GenBank/DDBJ whole genome shotgun (WGS) entry which is preliminary data.</text>
</comment>
<accession>A0ABQ7QFL1</accession>
<reference evidence="1 2" key="1">
    <citation type="submission" date="2021-06" db="EMBL/GenBank/DDBJ databases">
        <title>A haploid diamondback moth (Plutella xylostella L.) genome assembly resolves 31 chromosomes and identifies a diamide resistance mutation.</title>
        <authorList>
            <person name="Ward C.M."/>
            <person name="Perry K.D."/>
            <person name="Baker G."/>
            <person name="Powis K."/>
            <person name="Heckel D.G."/>
            <person name="Baxter S.W."/>
        </authorList>
    </citation>
    <scope>NUCLEOTIDE SEQUENCE [LARGE SCALE GENOMIC DNA]</scope>
    <source>
        <strain evidence="1 2">LV</strain>
        <tissue evidence="1">Single pupa</tissue>
    </source>
</reference>
<organism evidence="1 2">
    <name type="scientific">Plutella xylostella</name>
    <name type="common">Diamondback moth</name>
    <name type="synonym">Plutella maculipennis</name>
    <dbReference type="NCBI Taxonomy" id="51655"/>
    <lineage>
        <taxon>Eukaryota</taxon>
        <taxon>Metazoa</taxon>
        <taxon>Ecdysozoa</taxon>
        <taxon>Arthropoda</taxon>
        <taxon>Hexapoda</taxon>
        <taxon>Insecta</taxon>
        <taxon>Pterygota</taxon>
        <taxon>Neoptera</taxon>
        <taxon>Endopterygota</taxon>
        <taxon>Lepidoptera</taxon>
        <taxon>Glossata</taxon>
        <taxon>Ditrysia</taxon>
        <taxon>Yponomeutoidea</taxon>
        <taxon>Plutellidae</taxon>
        <taxon>Plutella</taxon>
    </lineage>
</organism>
<sequence length="79" mass="8651">MLFVTSVSQNLSLELLAFRNSILRKEYGSRYVEQAASGEQRKCHFEESPARGTLDLVSVLTGKGPTSDNLAAQNCSIIC</sequence>
<protein>
    <submittedName>
        <fullName evidence="1">Uncharacterized protein</fullName>
    </submittedName>
</protein>
<evidence type="ECO:0000313" key="1">
    <source>
        <dbReference type="EMBL" id="KAG7302753.1"/>
    </source>
</evidence>